<evidence type="ECO:0000313" key="3">
    <source>
        <dbReference type="Proteomes" id="UP000785679"/>
    </source>
</evidence>
<protein>
    <submittedName>
        <fullName evidence="2">Uncharacterized protein</fullName>
    </submittedName>
</protein>
<keyword evidence="1" id="KW-1133">Transmembrane helix</keyword>
<evidence type="ECO:0000313" key="2">
    <source>
        <dbReference type="EMBL" id="TNV85777.1"/>
    </source>
</evidence>
<feature type="transmembrane region" description="Helical" evidence="1">
    <location>
        <begin position="75"/>
        <end position="100"/>
    </location>
</feature>
<keyword evidence="3" id="KW-1185">Reference proteome</keyword>
<dbReference type="AlphaFoldDB" id="A0A8J8P0P2"/>
<dbReference type="Proteomes" id="UP000785679">
    <property type="component" value="Unassembled WGS sequence"/>
</dbReference>
<keyword evidence="1" id="KW-0472">Membrane</keyword>
<gene>
    <name evidence="2" type="ORF">FGO68_gene10973</name>
</gene>
<proteinExistence type="predicted"/>
<feature type="transmembrane region" description="Helical" evidence="1">
    <location>
        <begin position="121"/>
        <end position="147"/>
    </location>
</feature>
<dbReference type="EMBL" id="RRYP01001557">
    <property type="protein sequence ID" value="TNV85777.1"/>
    <property type="molecule type" value="Genomic_DNA"/>
</dbReference>
<reference evidence="2" key="1">
    <citation type="submission" date="2019-06" db="EMBL/GenBank/DDBJ databases">
        <authorList>
            <person name="Zheng W."/>
        </authorList>
    </citation>
    <scope>NUCLEOTIDE SEQUENCE</scope>
    <source>
        <strain evidence="2">QDHG01</strain>
    </source>
</reference>
<keyword evidence="1" id="KW-0812">Transmembrane</keyword>
<accession>A0A8J8P0P2</accession>
<organism evidence="2 3">
    <name type="scientific">Halteria grandinella</name>
    <dbReference type="NCBI Taxonomy" id="5974"/>
    <lineage>
        <taxon>Eukaryota</taxon>
        <taxon>Sar</taxon>
        <taxon>Alveolata</taxon>
        <taxon>Ciliophora</taxon>
        <taxon>Intramacronucleata</taxon>
        <taxon>Spirotrichea</taxon>
        <taxon>Stichotrichia</taxon>
        <taxon>Sporadotrichida</taxon>
        <taxon>Halteriidae</taxon>
        <taxon>Halteria</taxon>
    </lineage>
</organism>
<name>A0A8J8P0P2_HALGN</name>
<feature type="transmembrane region" description="Helical" evidence="1">
    <location>
        <begin position="12"/>
        <end position="37"/>
    </location>
</feature>
<sequence>MIWGMLNDLSVIMSLTMVSITIPGIAQPFMSIVLQFIQLDLLQTDQWLTPIFYMNEDEDESLSEYLEEQGYQSMFIINNLGSTLVFSLILTALFFCFPAIARLGKCYATMQALNKYLQRILFWNSSIRFIIQQFQPLLISAIINLYYVSSQSQPIYSQNFNHSLRGSAPCTHQPLWFTQLYLYRK</sequence>
<comment type="caution">
    <text evidence="2">The sequence shown here is derived from an EMBL/GenBank/DDBJ whole genome shotgun (WGS) entry which is preliminary data.</text>
</comment>
<evidence type="ECO:0000256" key="1">
    <source>
        <dbReference type="SAM" id="Phobius"/>
    </source>
</evidence>